<reference evidence="3" key="1">
    <citation type="journal article" date="2015" name="Genome Announc.">
        <title>Draft genome sequence of the cellulolytic fungus Chaetomium globosum.</title>
        <authorList>
            <person name="Cuomo C.A."/>
            <person name="Untereiner W.A."/>
            <person name="Ma L.-J."/>
            <person name="Grabherr M."/>
            <person name="Birren B.W."/>
        </authorList>
    </citation>
    <scope>NUCLEOTIDE SEQUENCE [LARGE SCALE GENOMIC DNA]</scope>
    <source>
        <strain evidence="3">ATCC 6205 / CBS 148.51 / DSM 1962 / NBRC 6347 / NRRL 1970</strain>
    </source>
</reference>
<evidence type="ECO:0000313" key="3">
    <source>
        <dbReference type="Proteomes" id="UP000001056"/>
    </source>
</evidence>
<accession>Q2H638</accession>
<name>Q2H638_CHAGB</name>
<gene>
    <name evidence="2" type="ORF">CHGG_05877</name>
</gene>
<dbReference type="GeneID" id="4390773"/>
<dbReference type="HOGENOM" id="CLU_2291363_0_0_1"/>
<proteinExistence type="predicted"/>
<dbReference type="InParanoid" id="Q2H638"/>
<organism evidence="2 3">
    <name type="scientific">Chaetomium globosum (strain ATCC 6205 / CBS 148.51 / DSM 1962 / NBRC 6347 / NRRL 1970)</name>
    <name type="common">Soil fungus</name>
    <dbReference type="NCBI Taxonomy" id="306901"/>
    <lineage>
        <taxon>Eukaryota</taxon>
        <taxon>Fungi</taxon>
        <taxon>Dikarya</taxon>
        <taxon>Ascomycota</taxon>
        <taxon>Pezizomycotina</taxon>
        <taxon>Sordariomycetes</taxon>
        <taxon>Sordariomycetidae</taxon>
        <taxon>Sordariales</taxon>
        <taxon>Chaetomiaceae</taxon>
        <taxon>Chaetomium</taxon>
    </lineage>
</organism>
<evidence type="ECO:0000256" key="1">
    <source>
        <dbReference type="SAM" id="MobiDB-lite"/>
    </source>
</evidence>
<dbReference type="Proteomes" id="UP000001056">
    <property type="component" value="Unassembled WGS sequence"/>
</dbReference>
<dbReference type="AlphaFoldDB" id="Q2H638"/>
<dbReference type="RefSeq" id="XP_001221972.1">
    <property type="nucleotide sequence ID" value="XM_001221971.1"/>
</dbReference>
<dbReference type="EMBL" id="CH408031">
    <property type="protein sequence ID" value="EAQ89258.1"/>
    <property type="molecule type" value="Genomic_DNA"/>
</dbReference>
<protein>
    <submittedName>
        <fullName evidence="2">Uncharacterized protein</fullName>
    </submittedName>
</protein>
<feature type="region of interest" description="Disordered" evidence="1">
    <location>
        <begin position="1"/>
        <end position="22"/>
    </location>
</feature>
<keyword evidence="3" id="KW-1185">Reference proteome</keyword>
<dbReference type="VEuPathDB" id="FungiDB:CHGG_05877"/>
<evidence type="ECO:0000313" key="2">
    <source>
        <dbReference type="EMBL" id="EAQ89258.1"/>
    </source>
</evidence>
<sequence>MAGFQSSVEKSRAEQGTKYGIHKSVRFRRGRIPQQAPTPGQAINCGIHEPDCLQDGRMYRSSRIPIPQESRRQSGCCYRPRIFHSWSVFHGVPVPARHSEC</sequence>